<organism evidence="2 3">
    <name type="scientific">Pristionchus mayeri</name>
    <dbReference type="NCBI Taxonomy" id="1317129"/>
    <lineage>
        <taxon>Eukaryota</taxon>
        <taxon>Metazoa</taxon>
        <taxon>Ecdysozoa</taxon>
        <taxon>Nematoda</taxon>
        <taxon>Chromadorea</taxon>
        <taxon>Rhabditida</taxon>
        <taxon>Rhabditina</taxon>
        <taxon>Diplogasteromorpha</taxon>
        <taxon>Diplogasteroidea</taxon>
        <taxon>Neodiplogasteridae</taxon>
        <taxon>Pristionchus</taxon>
    </lineage>
</organism>
<dbReference type="Proteomes" id="UP001328107">
    <property type="component" value="Unassembled WGS sequence"/>
</dbReference>
<comment type="caution">
    <text evidence="2">The sequence shown here is derived from an EMBL/GenBank/DDBJ whole genome shotgun (WGS) entry which is preliminary data.</text>
</comment>
<reference evidence="3" key="1">
    <citation type="submission" date="2022-10" db="EMBL/GenBank/DDBJ databases">
        <title>Genome assembly of Pristionchus species.</title>
        <authorList>
            <person name="Yoshida K."/>
            <person name="Sommer R.J."/>
        </authorList>
    </citation>
    <scope>NUCLEOTIDE SEQUENCE [LARGE SCALE GENOMIC DNA]</scope>
    <source>
        <strain evidence="3">RS5460</strain>
    </source>
</reference>
<feature type="transmembrane region" description="Helical" evidence="1">
    <location>
        <begin position="31"/>
        <end position="59"/>
    </location>
</feature>
<sequence>YIFIIFFIHSLIFFGASLTALVQLPSKVRGLSFMIGVLFVELMIICTIFVTVALLRFIIFVVRNYIEDHAKIKDQAEMKDQEKHTERMKSIIFICLMIVLGCILYAALIIVLRKVLIRYRETIGG</sequence>
<evidence type="ECO:0000313" key="2">
    <source>
        <dbReference type="EMBL" id="GMR30886.1"/>
    </source>
</evidence>
<name>A0AAN4YZ33_9BILA</name>
<evidence type="ECO:0000256" key="1">
    <source>
        <dbReference type="SAM" id="Phobius"/>
    </source>
</evidence>
<proteinExistence type="predicted"/>
<feature type="transmembrane region" description="Helical" evidence="1">
    <location>
        <begin position="91"/>
        <end position="112"/>
    </location>
</feature>
<dbReference type="AlphaFoldDB" id="A0AAN4YZ33"/>
<keyword evidence="1" id="KW-1133">Transmembrane helix</keyword>
<gene>
    <name evidence="2" type="ORF">PMAYCL1PPCAC_01081</name>
</gene>
<feature type="transmembrane region" description="Helical" evidence="1">
    <location>
        <begin position="6"/>
        <end position="24"/>
    </location>
</feature>
<protein>
    <submittedName>
        <fullName evidence="2">Uncharacterized protein</fullName>
    </submittedName>
</protein>
<accession>A0AAN4YZ33</accession>
<keyword evidence="1" id="KW-0812">Transmembrane</keyword>
<keyword evidence="1" id="KW-0472">Membrane</keyword>
<feature type="non-terminal residue" evidence="2">
    <location>
        <position position="1"/>
    </location>
</feature>
<keyword evidence="3" id="KW-1185">Reference proteome</keyword>
<evidence type="ECO:0000313" key="3">
    <source>
        <dbReference type="Proteomes" id="UP001328107"/>
    </source>
</evidence>
<dbReference type="EMBL" id="BTRK01000001">
    <property type="protein sequence ID" value="GMR30886.1"/>
    <property type="molecule type" value="Genomic_DNA"/>
</dbReference>